<evidence type="ECO:0000256" key="8">
    <source>
        <dbReference type="ARBA" id="ARBA00022989"/>
    </source>
</evidence>
<comment type="pathway">
    <text evidence="3">Secondary metabolite biosynthesis; terpenoid biosynthesis.</text>
</comment>
<evidence type="ECO:0000256" key="5">
    <source>
        <dbReference type="ARBA" id="ARBA00022617"/>
    </source>
</evidence>
<reference evidence="13" key="1">
    <citation type="submission" date="2023-03" db="EMBL/GenBank/DDBJ databases">
        <title>Massive genome expansion in bonnet fungi (Mycena s.s.) driven by repeated elements and novel gene families across ecological guilds.</title>
        <authorList>
            <consortium name="Lawrence Berkeley National Laboratory"/>
            <person name="Harder C.B."/>
            <person name="Miyauchi S."/>
            <person name="Viragh M."/>
            <person name="Kuo A."/>
            <person name="Thoen E."/>
            <person name="Andreopoulos B."/>
            <person name="Lu D."/>
            <person name="Skrede I."/>
            <person name="Drula E."/>
            <person name="Henrissat B."/>
            <person name="Morin E."/>
            <person name="Kohler A."/>
            <person name="Barry K."/>
            <person name="LaButti K."/>
            <person name="Morin E."/>
            <person name="Salamov A."/>
            <person name="Lipzen A."/>
            <person name="Mereny Z."/>
            <person name="Hegedus B."/>
            <person name="Baldrian P."/>
            <person name="Stursova M."/>
            <person name="Weitz H."/>
            <person name="Taylor A."/>
            <person name="Grigoriev I.V."/>
            <person name="Nagy L.G."/>
            <person name="Martin F."/>
            <person name="Kauserud H."/>
        </authorList>
    </citation>
    <scope>NUCLEOTIDE SEQUENCE</scope>
    <source>
        <strain evidence="13">CBHHK002</strain>
    </source>
</reference>
<keyword evidence="7" id="KW-0479">Metal-binding</keyword>
<dbReference type="InterPro" id="IPR050121">
    <property type="entry name" value="Cytochrome_P450_monoxygenase"/>
</dbReference>
<accession>A0AAD7EAA5</accession>
<name>A0AAD7EAA5_9AGAR</name>
<dbReference type="GO" id="GO:0004497">
    <property type="term" value="F:monooxygenase activity"/>
    <property type="evidence" value="ECO:0007669"/>
    <property type="project" value="UniProtKB-KW"/>
</dbReference>
<dbReference type="GO" id="GO:0016020">
    <property type="term" value="C:membrane"/>
    <property type="evidence" value="ECO:0007669"/>
    <property type="project" value="UniProtKB-SubCell"/>
</dbReference>
<dbReference type="InterPro" id="IPR001128">
    <property type="entry name" value="Cyt_P450"/>
</dbReference>
<dbReference type="Proteomes" id="UP001218218">
    <property type="component" value="Unassembled WGS sequence"/>
</dbReference>
<keyword evidence="12" id="KW-0472">Membrane</keyword>
<evidence type="ECO:0000256" key="7">
    <source>
        <dbReference type="ARBA" id="ARBA00022723"/>
    </source>
</evidence>
<comment type="subcellular location">
    <subcellularLocation>
        <location evidence="2">Membrane</location>
    </subcellularLocation>
</comment>
<evidence type="ECO:0000256" key="12">
    <source>
        <dbReference type="ARBA" id="ARBA00023136"/>
    </source>
</evidence>
<keyword evidence="6" id="KW-0812">Transmembrane</keyword>
<organism evidence="13 14">
    <name type="scientific">Mycena albidolilacea</name>
    <dbReference type="NCBI Taxonomy" id="1033008"/>
    <lineage>
        <taxon>Eukaryota</taxon>
        <taxon>Fungi</taxon>
        <taxon>Dikarya</taxon>
        <taxon>Basidiomycota</taxon>
        <taxon>Agaricomycotina</taxon>
        <taxon>Agaricomycetes</taxon>
        <taxon>Agaricomycetidae</taxon>
        <taxon>Agaricales</taxon>
        <taxon>Marasmiineae</taxon>
        <taxon>Mycenaceae</taxon>
        <taxon>Mycena</taxon>
    </lineage>
</organism>
<evidence type="ECO:0008006" key="15">
    <source>
        <dbReference type="Google" id="ProtNLM"/>
    </source>
</evidence>
<protein>
    <recommendedName>
        <fullName evidence="15">Cytochrome P450</fullName>
    </recommendedName>
</protein>
<evidence type="ECO:0000256" key="10">
    <source>
        <dbReference type="ARBA" id="ARBA00023004"/>
    </source>
</evidence>
<dbReference type="PANTHER" id="PTHR24305:SF166">
    <property type="entry name" value="CYTOCHROME P450 12A4, MITOCHONDRIAL-RELATED"/>
    <property type="match status" value="1"/>
</dbReference>
<dbReference type="PANTHER" id="PTHR24305">
    <property type="entry name" value="CYTOCHROME P450"/>
    <property type="match status" value="1"/>
</dbReference>
<dbReference type="InterPro" id="IPR036396">
    <property type="entry name" value="Cyt_P450_sf"/>
</dbReference>
<sequence length="613" mass="68028">MYWVEPDMSVEISAEAMEDLEPSEVQPKEGGLGENGAGHLLIRVRLPRLCVPTHRARRRAALRGRTPGKVAKLVRGYVTEMEWELTEAVKVGEFEGAGEGEGKRVEGMTTMTRLAYLIAQPAALYLRLSQSHTSRFISWPVFHSIRSPFDYGLSPGCFLYFDSPMSFGMADDVLIRLQFVSRHISQSTIRTPAGRKSVAHLQCITSILVPGEDGVDFGSDSRYFDAATTEHFATYCGTTIPFVDLARLPLMNAISCLLSALKEINTDEFVFTAAAVRTYKAVFERVAETISEQLENSPAAVLRYFTQDLSEDFVAKQPLGHMAVGSENMGENEVIAQVGVLLLAGQETTIRANTIAFALLELARHSDFPEKLREEIHSALGISQGAVPYDSATWDNYRKVIMLLHQFPAGDRTVEWFQFKPQVDGVRYGAPIDWAFSQLPRHQSAPKRRGKRTIGKDLKAQMKVTDFNRLCLEHVFSSGRDNISVVLQVKARNYLGFDVAEESASFETQGPRGPTPGYAGGVDTLEPRWGKDVHEFNPSRWLDGTVSAGDAVGPYANLWRFMIPEIQVILCELVSTFSVAQAEGESIEPRFPNNLMLVVSSGEETVPLHVTQL</sequence>
<dbReference type="SUPFAM" id="SSF48264">
    <property type="entry name" value="Cytochrome P450"/>
    <property type="match status" value="1"/>
</dbReference>
<evidence type="ECO:0000256" key="11">
    <source>
        <dbReference type="ARBA" id="ARBA00023033"/>
    </source>
</evidence>
<evidence type="ECO:0000313" key="13">
    <source>
        <dbReference type="EMBL" id="KAJ7305414.1"/>
    </source>
</evidence>
<comment type="caution">
    <text evidence="13">The sequence shown here is derived from an EMBL/GenBank/DDBJ whole genome shotgun (WGS) entry which is preliminary data.</text>
</comment>
<dbReference type="GO" id="GO:0020037">
    <property type="term" value="F:heme binding"/>
    <property type="evidence" value="ECO:0007669"/>
    <property type="project" value="InterPro"/>
</dbReference>
<keyword evidence="14" id="KW-1185">Reference proteome</keyword>
<keyword evidence="10" id="KW-0408">Iron</keyword>
<keyword evidence="8" id="KW-1133">Transmembrane helix</keyword>
<dbReference type="Pfam" id="PF00067">
    <property type="entry name" value="p450"/>
    <property type="match status" value="1"/>
</dbReference>
<dbReference type="Gene3D" id="1.10.630.10">
    <property type="entry name" value="Cytochrome P450"/>
    <property type="match status" value="1"/>
</dbReference>
<gene>
    <name evidence="13" type="ORF">DFH08DRAFT_825105</name>
</gene>
<keyword evidence="5" id="KW-0349">Heme</keyword>
<comment type="cofactor">
    <cofactor evidence="1">
        <name>heme</name>
        <dbReference type="ChEBI" id="CHEBI:30413"/>
    </cofactor>
</comment>
<dbReference type="GO" id="GO:0005506">
    <property type="term" value="F:iron ion binding"/>
    <property type="evidence" value="ECO:0007669"/>
    <property type="project" value="InterPro"/>
</dbReference>
<evidence type="ECO:0000256" key="1">
    <source>
        <dbReference type="ARBA" id="ARBA00001971"/>
    </source>
</evidence>
<evidence type="ECO:0000313" key="14">
    <source>
        <dbReference type="Proteomes" id="UP001218218"/>
    </source>
</evidence>
<proteinExistence type="inferred from homology"/>
<evidence type="ECO:0000256" key="3">
    <source>
        <dbReference type="ARBA" id="ARBA00004721"/>
    </source>
</evidence>
<keyword evidence="11" id="KW-0503">Monooxygenase</keyword>
<evidence type="ECO:0000256" key="2">
    <source>
        <dbReference type="ARBA" id="ARBA00004370"/>
    </source>
</evidence>
<evidence type="ECO:0000256" key="9">
    <source>
        <dbReference type="ARBA" id="ARBA00023002"/>
    </source>
</evidence>
<dbReference type="GO" id="GO:0016705">
    <property type="term" value="F:oxidoreductase activity, acting on paired donors, with incorporation or reduction of molecular oxygen"/>
    <property type="evidence" value="ECO:0007669"/>
    <property type="project" value="InterPro"/>
</dbReference>
<evidence type="ECO:0000256" key="4">
    <source>
        <dbReference type="ARBA" id="ARBA00010617"/>
    </source>
</evidence>
<keyword evidence="9" id="KW-0560">Oxidoreductase</keyword>
<dbReference type="EMBL" id="JARIHO010000097">
    <property type="protein sequence ID" value="KAJ7305414.1"/>
    <property type="molecule type" value="Genomic_DNA"/>
</dbReference>
<comment type="similarity">
    <text evidence="4">Belongs to the cytochrome P450 family.</text>
</comment>
<evidence type="ECO:0000256" key="6">
    <source>
        <dbReference type="ARBA" id="ARBA00022692"/>
    </source>
</evidence>
<dbReference type="AlphaFoldDB" id="A0AAD7EAA5"/>